<sequence>VNSYQAKQLPYSPNFELFIVNVLSKKLENACTNLKPYMIFEVGCARHHAKLFQIEY</sequence>
<feature type="non-terminal residue" evidence="1">
    <location>
        <position position="56"/>
    </location>
</feature>
<dbReference type="Proteomes" id="UP000596742">
    <property type="component" value="Unassembled WGS sequence"/>
</dbReference>
<accession>A0A8B6EZF9</accession>
<evidence type="ECO:0000313" key="2">
    <source>
        <dbReference type="Proteomes" id="UP000596742"/>
    </source>
</evidence>
<dbReference type="EMBL" id="UYJE01005817">
    <property type="protein sequence ID" value="VDI40658.1"/>
    <property type="molecule type" value="Genomic_DNA"/>
</dbReference>
<organism evidence="1 2">
    <name type="scientific">Mytilus galloprovincialis</name>
    <name type="common">Mediterranean mussel</name>
    <dbReference type="NCBI Taxonomy" id="29158"/>
    <lineage>
        <taxon>Eukaryota</taxon>
        <taxon>Metazoa</taxon>
        <taxon>Spiralia</taxon>
        <taxon>Lophotrochozoa</taxon>
        <taxon>Mollusca</taxon>
        <taxon>Bivalvia</taxon>
        <taxon>Autobranchia</taxon>
        <taxon>Pteriomorphia</taxon>
        <taxon>Mytilida</taxon>
        <taxon>Mytiloidea</taxon>
        <taxon>Mytilidae</taxon>
        <taxon>Mytilinae</taxon>
        <taxon>Mytilus</taxon>
    </lineage>
</organism>
<keyword evidence="2" id="KW-1185">Reference proteome</keyword>
<name>A0A8B6EZF9_MYTGA</name>
<feature type="non-terminal residue" evidence="1">
    <location>
        <position position="1"/>
    </location>
</feature>
<dbReference type="AlphaFoldDB" id="A0A8B6EZF9"/>
<protein>
    <submittedName>
        <fullName evidence="1">Uncharacterized protein</fullName>
    </submittedName>
</protein>
<proteinExistence type="predicted"/>
<reference evidence="1" key="1">
    <citation type="submission" date="2018-11" db="EMBL/GenBank/DDBJ databases">
        <authorList>
            <person name="Alioto T."/>
            <person name="Alioto T."/>
        </authorList>
    </citation>
    <scope>NUCLEOTIDE SEQUENCE</scope>
</reference>
<comment type="caution">
    <text evidence="1">The sequence shown here is derived from an EMBL/GenBank/DDBJ whole genome shotgun (WGS) entry which is preliminary data.</text>
</comment>
<evidence type="ECO:0000313" key="1">
    <source>
        <dbReference type="EMBL" id="VDI40658.1"/>
    </source>
</evidence>
<gene>
    <name evidence="1" type="ORF">MGAL_10B081499</name>
</gene>